<protein>
    <recommendedName>
        <fullName evidence="3">non-specific serine/threonine protein kinase</fullName>
        <ecNumber evidence="3">2.7.11.1</ecNumber>
    </recommendedName>
</protein>
<dbReference type="FunFam" id="3.80.10.10:FF:000649">
    <property type="entry name" value="Leucine Rich Repeat family protein"/>
    <property type="match status" value="1"/>
</dbReference>
<keyword evidence="10" id="KW-0677">Repeat</keyword>
<comment type="subcellular location">
    <subcellularLocation>
        <location evidence="1">Cell membrane</location>
        <topology evidence="1">Single-pass type I membrane protein</topology>
    </subcellularLocation>
</comment>
<evidence type="ECO:0000256" key="13">
    <source>
        <dbReference type="ARBA" id="ARBA00022840"/>
    </source>
</evidence>
<evidence type="ECO:0000256" key="2">
    <source>
        <dbReference type="ARBA" id="ARBA00009592"/>
    </source>
</evidence>
<keyword evidence="13" id="KW-0067">ATP-binding</keyword>
<dbReference type="Pfam" id="PF00560">
    <property type="entry name" value="LRR_1"/>
    <property type="match status" value="9"/>
</dbReference>
<keyword evidence="11" id="KW-0547">Nucleotide-binding</keyword>
<evidence type="ECO:0000256" key="12">
    <source>
        <dbReference type="ARBA" id="ARBA00022777"/>
    </source>
</evidence>
<feature type="transmembrane region" description="Helical" evidence="19">
    <location>
        <begin position="7"/>
        <end position="26"/>
    </location>
</feature>
<dbReference type="PANTHER" id="PTHR48063:SF95">
    <property type="entry name" value="OS11G0564900 PROTEIN"/>
    <property type="match status" value="1"/>
</dbReference>
<evidence type="ECO:0000313" key="22">
    <source>
        <dbReference type="Proteomes" id="UP000008021"/>
    </source>
</evidence>
<name>A0A0E0F6L7_9ORYZ</name>
<evidence type="ECO:0000256" key="18">
    <source>
        <dbReference type="ARBA" id="ARBA00048679"/>
    </source>
</evidence>
<evidence type="ECO:0000256" key="5">
    <source>
        <dbReference type="ARBA" id="ARBA00022527"/>
    </source>
</evidence>
<evidence type="ECO:0000256" key="16">
    <source>
        <dbReference type="ARBA" id="ARBA00023180"/>
    </source>
</evidence>
<comment type="catalytic activity">
    <reaction evidence="18">
        <text>L-seryl-[protein] + ATP = O-phospho-L-seryl-[protein] + ADP + H(+)</text>
        <dbReference type="Rhea" id="RHEA:17989"/>
        <dbReference type="Rhea" id="RHEA-COMP:9863"/>
        <dbReference type="Rhea" id="RHEA-COMP:11604"/>
        <dbReference type="ChEBI" id="CHEBI:15378"/>
        <dbReference type="ChEBI" id="CHEBI:29999"/>
        <dbReference type="ChEBI" id="CHEBI:30616"/>
        <dbReference type="ChEBI" id="CHEBI:83421"/>
        <dbReference type="ChEBI" id="CHEBI:456216"/>
        <dbReference type="EC" id="2.7.11.1"/>
    </reaction>
</comment>
<evidence type="ECO:0000256" key="15">
    <source>
        <dbReference type="ARBA" id="ARBA00023136"/>
    </source>
</evidence>
<keyword evidence="5" id="KW-0723">Serine/threonine-protein kinase</keyword>
<dbReference type="Proteomes" id="UP000008021">
    <property type="component" value="Chromosome 11"/>
</dbReference>
<evidence type="ECO:0000256" key="7">
    <source>
        <dbReference type="ARBA" id="ARBA00022626"/>
    </source>
</evidence>
<dbReference type="PRINTS" id="PR00019">
    <property type="entry name" value="LEURICHRPT"/>
</dbReference>
<dbReference type="EnsemblPlants" id="OMERI11G13620.1">
    <property type="protein sequence ID" value="OMERI11G13620.1"/>
    <property type="gene ID" value="OMERI11G13620"/>
</dbReference>
<proteinExistence type="inferred from homology"/>
<dbReference type="InterPro" id="IPR046956">
    <property type="entry name" value="RLP23-like"/>
</dbReference>
<keyword evidence="7" id="KW-1070">Brassinosteroid signaling pathway</keyword>
<keyword evidence="9" id="KW-0732">Signal</keyword>
<evidence type="ECO:0000256" key="3">
    <source>
        <dbReference type="ARBA" id="ARBA00012513"/>
    </source>
</evidence>
<evidence type="ECO:0000259" key="20">
    <source>
        <dbReference type="Pfam" id="PF08263"/>
    </source>
</evidence>
<evidence type="ECO:0000313" key="21">
    <source>
        <dbReference type="EnsemblPlants" id="OMERI11G13620.1"/>
    </source>
</evidence>
<dbReference type="FunFam" id="3.80.10.10:FF:000095">
    <property type="entry name" value="LRR receptor-like serine/threonine-protein kinase GSO1"/>
    <property type="match status" value="1"/>
</dbReference>
<keyword evidence="8 19" id="KW-0812">Transmembrane</keyword>
<evidence type="ECO:0000256" key="11">
    <source>
        <dbReference type="ARBA" id="ARBA00022741"/>
    </source>
</evidence>
<dbReference type="Gene3D" id="3.80.10.10">
    <property type="entry name" value="Ribonuclease Inhibitor"/>
    <property type="match status" value="4"/>
</dbReference>
<dbReference type="AlphaFoldDB" id="A0A0E0F6L7"/>
<evidence type="ECO:0000256" key="4">
    <source>
        <dbReference type="ARBA" id="ARBA00022475"/>
    </source>
</evidence>
<dbReference type="GO" id="GO:0004674">
    <property type="term" value="F:protein serine/threonine kinase activity"/>
    <property type="evidence" value="ECO:0007669"/>
    <property type="project" value="UniProtKB-KW"/>
</dbReference>
<accession>A0A0E0F6L7</accession>
<reference evidence="21" key="2">
    <citation type="submission" date="2018-05" db="EMBL/GenBank/DDBJ databases">
        <title>OmerRS3 (Oryza meridionalis Reference Sequence Version 3).</title>
        <authorList>
            <person name="Zhang J."/>
            <person name="Kudrna D."/>
            <person name="Lee S."/>
            <person name="Talag J."/>
            <person name="Welchert J."/>
            <person name="Wing R.A."/>
        </authorList>
    </citation>
    <scope>NUCLEOTIDE SEQUENCE [LARGE SCALE GENOMIC DNA]</scope>
    <source>
        <strain evidence="21">cv. OR44</strain>
    </source>
</reference>
<evidence type="ECO:0000256" key="8">
    <source>
        <dbReference type="ARBA" id="ARBA00022692"/>
    </source>
</evidence>
<dbReference type="FunFam" id="3.80.10.10:FF:000383">
    <property type="entry name" value="Leucine-rich repeat receptor protein kinase EMS1"/>
    <property type="match status" value="1"/>
</dbReference>
<evidence type="ECO:0000256" key="9">
    <source>
        <dbReference type="ARBA" id="ARBA00022729"/>
    </source>
</evidence>
<evidence type="ECO:0000256" key="14">
    <source>
        <dbReference type="ARBA" id="ARBA00022989"/>
    </source>
</evidence>
<dbReference type="GO" id="GO:0005524">
    <property type="term" value="F:ATP binding"/>
    <property type="evidence" value="ECO:0007669"/>
    <property type="project" value="UniProtKB-KW"/>
</dbReference>
<keyword evidence="16" id="KW-0325">Glycoprotein</keyword>
<reference evidence="21" key="1">
    <citation type="submission" date="2015-04" db="UniProtKB">
        <authorList>
            <consortium name="EnsemblPlants"/>
        </authorList>
    </citation>
    <scope>IDENTIFICATION</scope>
</reference>
<keyword evidence="22" id="KW-1185">Reference proteome</keyword>
<dbReference type="GO" id="GO:0005886">
    <property type="term" value="C:plasma membrane"/>
    <property type="evidence" value="ECO:0007669"/>
    <property type="project" value="UniProtKB-SubCell"/>
</dbReference>
<dbReference type="SUPFAM" id="SSF52058">
    <property type="entry name" value="L domain-like"/>
    <property type="match status" value="1"/>
</dbReference>
<dbReference type="SMART" id="SM00365">
    <property type="entry name" value="LRR_SD22"/>
    <property type="match status" value="6"/>
</dbReference>
<comment type="similarity">
    <text evidence="2">Belongs to the RLP family.</text>
</comment>
<dbReference type="Pfam" id="PF08263">
    <property type="entry name" value="LRRNT_2"/>
    <property type="match status" value="1"/>
</dbReference>
<keyword evidence="14 19" id="KW-1133">Transmembrane helix</keyword>
<keyword evidence="6" id="KW-0433">Leucine-rich repeat</keyword>
<organism evidence="21">
    <name type="scientific">Oryza meridionalis</name>
    <dbReference type="NCBI Taxonomy" id="40149"/>
    <lineage>
        <taxon>Eukaryota</taxon>
        <taxon>Viridiplantae</taxon>
        <taxon>Streptophyta</taxon>
        <taxon>Embryophyta</taxon>
        <taxon>Tracheophyta</taxon>
        <taxon>Spermatophyta</taxon>
        <taxon>Magnoliopsida</taxon>
        <taxon>Liliopsida</taxon>
        <taxon>Poales</taxon>
        <taxon>Poaceae</taxon>
        <taxon>BOP clade</taxon>
        <taxon>Oryzoideae</taxon>
        <taxon>Oryzeae</taxon>
        <taxon>Oryzinae</taxon>
        <taxon>Oryza</taxon>
    </lineage>
</organism>
<comment type="catalytic activity">
    <reaction evidence="17">
        <text>L-threonyl-[protein] + ATP = O-phospho-L-threonyl-[protein] + ADP + H(+)</text>
        <dbReference type="Rhea" id="RHEA:46608"/>
        <dbReference type="Rhea" id="RHEA-COMP:11060"/>
        <dbReference type="Rhea" id="RHEA-COMP:11605"/>
        <dbReference type="ChEBI" id="CHEBI:15378"/>
        <dbReference type="ChEBI" id="CHEBI:30013"/>
        <dbReference type="ChEBI" id="CHEBI:30616"/>
        <dbReference type="ChEBI" id="CHEBI:61977"/>
        <dbReference type="ChEBI" id="CHEBI:456216"/>
        <dbReference type="EC" id="2.7.11.1"/>
    </reaction>
</comment>
<dbReference type="GO" id="GO:0009742">
    <property type="term" value="P:brassinosteroid mediated signaling pathway"/>
    <property type="evidence" value="ECO:0007669"/>
    <property type="project" value="UniProtKB-KW"/>
</dbReference>
<dbReference type="FunFam" id="3.80.10.10:FF:000111">
    <property type="entry name" value="LRR receptor-like serine/threonine-protein kinase ERECTA"/>
    <property type="match status" value="1"/>
</dbReference>
<dbReference type="InterPro" id="IPR001611">
    <property type="entry name" value="Leu-rich_rpt"/>
</dbReference>
<sequence length="966" mass="106856">MKHTNPAILVTTTTTTFFFVFFFLVINHGDIDAAQLPGAAATGGGCLPHEREALLAFKEGITGDPMGLVASWQQENNCCRWRGVRCSSRAGASHVVELQLRNDADPEEDNGYDSALVGWITPSLLSLEHLERLDLSRNNLTGPGYRLPEFLGSLKSLRYLNLSDVPFTGMVPPQLGNLSKLEYLDLSAKALQIMSLPGMYSRDITWLKNLPLLQHLSLNFVNLSTVDGWPHAINMLPSLRELSLSLCSLGRANHSFLHLNLTKLDKVDLSENIFNHPVASAWVWNVTRLKYLNLRLTGLYGQLPDAVLGDKMTSLQVLDLSYNHNMGIMAADLRNLCDLEILDLTQTLPSGDITELFDNLTQCSSRKLAELYLGGNNITGKLPQWMGILSSLVTLDLSGNHLTGHVPSGIATLTNLTNFDLRDNNLDGVITGRHLAGLRSLKNIGLSHNSLKVEIDPEWSPPFSLEYGYFDSCHMGPNFPAWLQSQVGILKLVMSNTSIHDTLPHWFCTTFSQAAFVDMSNNRIGGELPTCMGTMSLEQLYLSSNQIVGQLPVLPSSLEILDMSSNSLSGPLPRDFGTPNLVALDLFSNHFNGHIPASMCELQFLFALDLSNNLMDGELPDCSSSGIRFMMYLRLSNNSFYGKFPSTFLQNCPLLNFVDLTQNKFSGILPTWIGEFSQLSVLRVSNNMLSGNIPAGITELRHLYHLDLASNRLSGAIPRDLSNLKAMTLQPSERQNNTVVISGVEYISPVTTKGQRRLYDQENVEVVTIDLSSNSLTGGIPESIASLDGLVNLNLSLNHLSGKIPDKIGSMKSLQSLDFSRNMLSGEIPRSISQLTYLSYLDLSYNNLTGMIPSGSQLDTLYDQHPYMYNGNSGLCGPPLRKNCSSNGTPKQGRSAVTTRRGSRIDPFFFGLVLGFIAGLWLVFCAMLLKKSWRIAYFRFFDKLCDKVYVIMVVGWGRLTRRTLTN</sequence>
<dbReference type="SMART" id="SM00369">
    <property type="entry name" value="LRR_TYP"/>
    <property type="match status" value="6"/>
</dbReference>
<evidence type="ECO:0000256" key="6">
    <source>
        <dbReference type="ARBA" id="ARBA00022614"/>
    </source>
</evidence>
<keyword evidence="4" id="KW-1003">Cell membrane</keyword>
<evidence type="ECO:0000256" key="19">
    <source>
        <dbReference type="SAM" id="Phobius"/>
    </source>
</evidence>
<feature type="transmembrane region" description="Helical" evidence="19">
    <location>
        <begin position="908"/>
        <end position="929"/>
    </location>
</feature>
<evidence type="ECO:0000256" key="10">
    <source>
        <dbReference type="ARBA" id="ARBA00022737"/>
    </source>
</evidence>
<dbReference type="SUPFAM" id="SSF52047">
    <property type="entry name" value="RNI-like"/>
    <property type="match status" value="1"/>
</dbReference>
<dbReference type="Gramene" id="OMERI11G13620.1">
    <property type="protein sequence ID" value="OMERI11G13620.1"/>
    <property type="gene ID" value="OMERI11G13620"/>
</dbReference>
<dbReference type="PANTHER" id="PTHR48063">
    <property type="entry name" value="LRR RECEPTOR-LIKE KINASE"/>
    <property type="match status" value="1"/>
</dbReference>
<keyword evidence="15 19" id="KW-0472">Membrane</keyword>
<dbReference type="STRING" id="40149.A0A0E0F6L7"/>
<dbReference type="eggNOG" id="KOG0619">
    <property type="taxonomic scope" value="Eukaryota"/>
</dbReference>
<dbReference type="Pfam" id="PF13516">
    <property type="entry name" value="LRR_6"/>
    <property type="match status" value="1"/>
</dbReference>
<feature type="domain" description="Leucine-rich repeat-containing N-terminal plant-type" evidence="20">
    <location>
        <begin position="48"/>
        <end position="87"/>
    </location>
</feature>
<dbReference type="InterPro" id="IPR032675">
    <property type="entry name" value="LRR_dom_sf"/>
</dbReference>
<evidence type="ECO:0000256" key="17">
    <source>
        <dbReference type="ARBA" id="ARBA00047899"/>
    </source>
</evidence>
<dbReference type="EC" id="2.7.11.1" evidence="3"/>
<dbReference type="InterPro" id="IPR003591">
    <property type="entry name" value="Leu-rich_rpt_typical-subtyp"/>
</dbReference>
<keyword evidence="5" id="KW-0808">Transferase</keyword>
<evidence type="ECO:0000256" key="1">
    <source>
        <dbReference type="ARBA" id="ARBA00004251"/>
    </source>
</evidence>
<keyword evidence="12" id="KW-0418">Kinase</keyword>
<dbReference type="InterPro" id="IPR013210">
    <property type="entry name" value="LRR_N_plant-typ"/>
</dbReference>
<dbReference type="HOGENOM" id="CLU_000288_18_3_1"/>